<evidence type="ECO:0000256" key="1">
    <source>
        <dbReference type="ARBA" id="ARBA00004141"/>
    </source>
</evidence>
<evidence type="ECO:0000256" key="4">
    <source>
        <dbReference type="ARBA" id="ARBA00022692"/>
    </source>
</evidence>
<organism evidence="8 9">
    <name type="scientific">Pseudo-nitzschia multistriata</name>
    <dbReference type="NCBI Taxonomy" id="183589"/>
    <lineage>
        <taxon>Eukaryota</taxon>
        <taxon>Sar</taxon>
        <taxon>Stramenopiles</taxon>
        <taxon>Ochrophyta</taxon>
        <taxon>Bacillariophyta</taxon>
        <taxon>Bacillariophyceae</taxon>
        <taxon>Bacillariophycidae</taxon>
        <taxon>Bacillariales</taxon>
        <taxon>Bacillariaceae</taxon>
        <taxon>Pseudo-nitzschia</taxon>
    </lineage>
</organism>
<feature type="transmembrane region" description="Helical" evidence="7">
    <location>
        <begin position="207"/>
        <end position="224"/>
    </location>
</feature>
<keyword evidence="6 7" id="KW-0472">Membrane</keyword>
<accession>A0A448Z4N7</accession>
<feature type="transmembrane region" description="Helical" evidence="7">
    <location>
        <begin position="6"/>
        <end position="25"/>
    </location>
</feature>
<comment type="similarity">
    <text evidence="2">Belongs to the UbiA prenyltransferase family.</text>
</comment>
<protein>
    <submittedName>
        <fullName evidence="8">Uncharacterized protein</fullName>
    </submittedName>
</protein>
<reference evidence="8 9" key="1">
    <citation type="submission" date="2019-01" db="EMBL/GenBank/DDBJ databases">
        <authorList>
            <person name="Ferrante I. M."/>
        </authorList>
    </citation>
    <scope>NUCLEOTIDE SEQUENCE [LARGE SCALE GENOMIC DNA]</scope>
    <source>
        <strain evidence="8 9">B856</strain>
    </source>
</reference>
<comment type="subcellular location">
    <subcellularLocation>
        <location evidence="1">Membrane</location>
        <topology evidence="1">Multi-pass membrane protein</topology>
    </subcellularLocation>
</comment>
<dbReference type="InterPro" id="IPR044878">
    <property type="entry name" value="UbiA_sf"/>
</dbReference>
<feature type="transmembrane region" description="Helical" evidence="7">
    <location>
        <begin position="339"/>
        <end position="359"/>
    </location>
</feature>
<dbReference type="AlphaFoldDB" id="A0A448Z4N7"/>
<evidence type="ECO:0000256" key="6">
    <source>
        <dbReference type="ARBA" id="ARBA00023136"/>
    </source>
</evidence>
<evidence type="ECO:0000256" key="7">
    <source>
        <dbReference type="SAM" id="Phobius"/>
    </source>
</evidence>
<evidence type="ECO:0000256" key="2">
    <source>
        <dbReference type="ARBA" id="ARBA00005985"/>
    </source>
</evidence>
<dbReference type="CDD" id="cd13960">
    <property type="entry name" value="PT_UbiA_HPT1"/>
    <property type="match status" value="1"/>
</dbReference>
<dbReference type="Proteomes" id="UP000291116">
    <property type="component" value="Unassembled WGS sequence"/>
</dbReference>
<proteinExistence type="inferred from homology"/>
<evidence type="ECO:0000256" key="3">
    <source>
        <dbReference type="ARBA" id="ARBA00022679"/>
    </source>
</evidence>
<keyword evidence="5 7" id="KW-1133">Transmembrane helix</keyword>
<feature type="transmembrane region" description="Helical" evidence="7">
    <location>
        <begin position="181"/>
        <end position="200"/>
    </location>
</feature>
<feature type="transmembrane region" description="Helical" evidence="7">
    <location>
        <begin position="140"/>
        <end position="161"/>
    </location>
</feature>
<keyword evidence="9" id="KW-1185">Reference proteome</keyword>
<keyword evidence="3" id="KW-0808">Transferase</keyword>
<dbReference type="OrthoDB" id="1502398at2759"/>
<dbReference type="GO" id="GO:0004659">
    <property type="term" value="F:prenyltransferase activity"/>
    <property type="evidence" value="ECO:0007669"/>
    <property type="project" value="InterPro"/>
</dbReference>
<dbReference type="PANTHER" id="PTHR43009:SF7">
    <property type="entry name" value="HOMOGENTISATE GERANYLGERANYLTRANSFERASE, CHLOROPLASTIC"/>
    <property type="match status" value="1"/>
</dbReference>
<dbReference type="InterPro" id="IPR000537">
    <property type="entry name" value="UbiA_prenyltransferase"/>
</dbReference>
<name>A0A448Z4N7_9STRA</name>
<dbReference type="Gene3D" id="1.10.357.140">
    <property type="entry name" value="UbiA prenyltransferase"/>
    <property type="match status" value="1"/>
</dbReference>
<dbReference type="Pfam" id="PF01040">
    <property type="entry name" value="UbiA"/>
    <property type="match status" value="1"/>
</dbReference>
<gene>
    <name evidence="8" type="ORF">PSNMU_V1.4_AUG-EV-PASAV3_0039270</name>
</gene>
<keyword evidence="4 7" id="KW-0812">Transmembrane</keyword>
<evidence type="ECO:0000313" key="9">
    <source>
        <dbReference type="Proteomes" id="UP000291116"/>
    </source>
</evidence>
<feature type="transmembrane region" description="Helical" evidence="7">
    <location>
        <begin position="236"/>
        <end position="256"/>
    </location>
</feature>
<dbReference type="NCBIfam" id="NF009525">
    <property type="entry name" value="PRK12887.1"/>
    <property type="match status" value="1"/>
</dbReference>
<evidence type="ECO:0000313" key="8">
    <source>
        <dbReference type="EMBL" id="VEU37053.1"/>
    </source>
</evidence>
<sequence length="393" mass="43022">MSQIFRIMISWIIGLVYLSTSYAFAPSVGTGMSSRIASPLFFQTIRNPISGSSRIRKSRRHSDSPNMSVEGDFDPEAISKAKEAIDSGSIKAKFNALYKFTRPHTIRGSILASIAGTIRALVDTPGSIANANWGIMLPRAFIGMISLLLGNVFIVGINQIYDKEIDEMNKPFLPVASGEMTKSTAWAAVLSSLVVGPILVKKFFPPLLFQLYSFGLFIGGIYSVPPIRTKKNPVLAGLTIATVRGFLLNFGVYYAVKDAVGAPFGWSPKVAFIARFMTAFASIIAITKDLPDVEGDKAYQIDTLATRLGVKRIAQGATLCLGANYIHAILTGVLAKSSAAFRMIPMIGGHLALAAMLVFRYKQLDPESMPSIKKYYKHIWDLFYLEYGLYTLI</sequence>
<feature type="transmembrane region" description="Helical" evidence="7">
    <location>
        <begin position="268"/>
        <end position="287"/>
    </location>
</feature>
<dbReference type="PANTHER" id="PTHR43009">
    <property type="entry name" value="HOMOGENTISATE SOLANESYLTRANSFERASE, CHLOROPLASTIC"/>
    <property type="match status" value="1"/>
</dbReference>
<dbReference type="EMBL" id="CAACVS010000114">
    <property type="protein sequence ID" value="VEU37053.1"/>
    <property type="molecule type" value="Genomic_DNA"/>
</dbReference>
<dbReference type="InterPro" id="IPR044502">
    <property type="entry name" value="AtHST-like"/>
</dbReference>
<dbReference type="GO" id="GO:0016020">
    <property type="term" value="C:membrane"/>
    <property type="evidence" value="ECO:0007669"/>
    <property type="project" value="UniProtKB-SubCell"/>
</dbReference>
<evidence type="ECO:0000256" key="5">
    <source>
        <dbReference type="ARBA" id="ARBA00022989"/>
    </source>
</evidence>